<keyword evidence="10" id="KW-0411">Iron-sulfur</keyword>
<dbReference type="EC" id="3.2.2.27" evidence="3"/>
<evidence type="ECO:0000256" key="5">
    <source>
        <dbReference type="ARBA" id="ARBA00022485"/>
    </source>
</evidence>
<dbReference type="CDD" id="cd10030">
    <property type="entry name" value="UDG-F4_TTUDGA_SPO1dp_like"/>
    <property type="match status" value="1"/>
</dbReference>
<dbReference type="Gene3D" id="3.40.470.10">
    <property type="entry name" value="Uracil-DNA glycosylase-like domain"/>
    <property type="match status" value="1"/>
</dbReference>
<dbReference type="GO" id="GO:0051539">
    <property type="term" value="F:4 iron, 4 sulfur cluster binding"/>
    <property type="evidence" value="ECO:0007669"/>
    <property type="project" value="UniProtKB-KW"/>
</dbReference>
<keyword evidence="5" id="KW-0004">4Fe-4S</keyword>
<keyword evidence="11" id="KW-0234">DNA repair</keyword>
<evidence type="ECO:0000313" key="13">
    <source>
        <dbReference type="EMBL" id="QJA63980.1"/>
    </source>
</evidence>
<dbReference type="GO" id="GO:0046872">
    <property type="term" value="F:metal ion binding"/>
    <property type="evidence" value="ECO:0007669"/>
    <property type="project" value="UniProtKB-KW"/>
</dbReference>
<keyword evidence="9" id="KW-0408">Iron</keyword>
<evidence type="ECO:0000256" key="7">
    <source>
        <dbReference type="ARBA" id="ARBA00022763"/>
    </source>
</evidence>
<dbReference type="EMBL" id="MT141510">
    <property type="protein sequence ID" value="QJA63980.1"/>
    <property type="molecule type" value="Genomic_DNA"/>
</dbReference>
<evidence type="ECO:0000256" key="3">
    <source>
        <dbReference type="ARBA" id="ARBA00012030"/>
    </source>
</evidence>
<evidence type="ECO:0000256" key="1">
    <source>
        <dbReference type="ARBA" id="ARBA00001400"/>
    </source>
</evidence>
<evidence type="ECO:0000259" key="12">
    <source>
        <dbReference type="SMART" id="SM00986"/>
    </source>
</evidence>
<reference evidence="13" key="1">
    <citation type="submission" date="2020-03" db="EMBL/GenBank/DDBJ databases">
        <title>The deep terrestrial virosphere.</title>
        <authorList>
            <person name="Holmfeldt K."/>
            <person name="Nilsson E."/>
            <person name="Simone D."/>
            <person name="Lopez-Fernandez M."/>
            <person name="Wu X."/>
            <person name="de Brujin I."/>
            <person name="Lundin D."/>
            <person name="Andersson A."/>
            <person name="Bertilsson S."/>
            <person name="Dopson M."/>
        </authorList>
    </citation>
    <scope>NUCLEOTIDE SEQUENCE</scope>
    <source>
        <strain evidence="13">MM415B00562</strain>
    </source>
</reference>
<sequence>MGNKDEKLLEILAEKVKACTRCELRQGCSAPVPGLGNPHAKYLLIGEAPGREEDRAGIPFIGDAGKRLNDLLERAGIDPNDCYFSNTVRCRPPKNRDPRKKELMSCVGFLEEEISTIKPEYIITLGRIPLSLFSPYGIKQLHGTMMEVDFEQEVKLKPMQKLKDKKK</sequence>
<keyword evidence="6" id="KW-0479">Metal-binding</keyword>
<dbReference type="InterPro" id="IPR036895">
    <property type="entry name" value="Uracil-DNA_glycosylase-like_sf"/>
</dbReference>
<dbReference type="GO" id="GO:0006281">
    <property type="term" value="P:DNA repair"/>
    <property type="evidence" value="ECO:0007669"/>
    <property type="project" value="UniProtKB-KW"/>
</dbReference>
<comment type="catalytic activity">
    <reaction evidence="1">
        <text>Hydrolyzes single-stranded DNA or mismatched double-stranded DNA and polynucleotides, releasing free uracil.</text>
        <dbReference type="EC" id="3.2.2.27"/>
    </reaction>
</comment>
<dbReference type="PANTHER" id="PTHR33693:SF1">
    <property type="entry name" value="TYPE-4 URACIL-DNA GLYCOSYLASE"/>
    <property type="match status" value="1"/>
</dbReference>
<dbReference type="InterPro" id="IPR005273">
    <property type="entry name" value="Ura-DNA_glyco_family4"/>
</dbReference>
<dbReference type="SMART" id="SM00986">
    <property type="entry name" value="UDG"/>
    <property type="match status" value="1"/>
</dbReference>
<dbReference type="NCBIfam" id="TIGR00758">
    <property type="entry name" value="UDG_fam4"/>
    <property type="match status" value="1"/>
</dbReference>
<dbReference type="InterPro" id="IPR051536">
    <property type="entry name" value="UDG_Type-4/5"/>
</dbReference>
<evidence type="ECO:0000256" key="9">
    <source>
        <dbReference type="ARBA" id="ARBA00023004"/>
    </source>
</evidence>
<dbReference type="AlphaFoldDB" id="A0A6M3J2H4"/>
<protein>
    <recommendedName>
        <fullName evidence="4">Type-4 uracil-DNA glycosylase</fullName>
        <ecNumber evidence="3">3.2.2.27</ecNumber>
    </recommendedName>
</protein>
<accession>A0A6M3J2H4</accession>
<keyword evidence="8" id="KW-0378">Hydrolase</keyword>
<proteinExistence type="inferred from homology"/>
<organism evidence="13">
    <name type="scientific">viral metagenome</name>
    <dbReference type="NCBI Taxonomy" id="1070528"/>
    <lineage>
        <taxon>unclassified sequences</taxon>
        <taxon>metagenomes</taxon>
        <taxon>organismal metagenomes</taxon>
    </lineage>
</organism>
<evidence type="ECO:0000256" key="6">
    <source>
        <dbReference type="ARBA" id="ARBA00022723"/>
    </source>
</evidence>
<name>A0A6M3J2H4_9ZZZZ</name>
<dbReference type="PANTHER" id="PTHR33693">
    <property type="entry name" value="TYPE-5 URACIL-DNA GLYCOSYLASE"/>
    <property type="match status" value="1"/>
</dbReference>
<dbReference type="GO" id="GO:0004844">
    <property type="term" value="F:uracil DNA N-glycosylase activity"/>
    <property type="evidence" value="ECO:0007669"/>
    <property type="project" value="UniProtKB-EC"/>
</dbReference>
<dbReference type="SMART" id="SM00987">
    <property type="entry name" value="UreE_C"/>
    <property type="match status" value="1"/>
</dbReference>
<dbReference type="InterPro" id="IPR005122">
    <property type="entry name" value="Uracil-DNA_glycosylase-like"/>
</dbReference>
<evidence type="ECO:0000256" key="4">
    <source>
        <dbReference type="ARBA" id="ARBA00019403"/>
    </source>
</evidence>
<evidence type="ECO:0000256" key="2">
    <source>
        <dbReference type="ARBA" id="ARBA00006521"/>
    </source>
</evidence>
<dbReference type="SUPFAM" id="SSF52141">
    <property type="entry name" value="Uracil-DNA glycosylase-like"/>
    <property type="match status" value="1"/>
</dbReference>
<dbReference type="Pfam" id="PF03167">
    <property type="entry name" value="UDG"/>
    <property type="match status" value="1"/>
</dbReference>
<evidence type="ECO:0000256" key="8">
    <source>
        <dbReference type="ARBA" id="ARBA00022801"/>
    </source>
</evidence>
<gene>
    <name evidence="13" type="ORF">MM415B00562_0014</name>
</gene>
<evidence type="ECO:0000256" key="11">
    <source>
        <dbReference type="ARBA" id="ARBA00023204"/>
    </source>
</evidence>
<comment type="similarity">
    <text evidence="2">Belongs to the uracil-DNA glycosylase (UDG) superfamily. Type 4 (UDGa) family.</text>
</comment>
<evidence type="ECO:0000256" key="10">
    <source>
        <dbReference type="ARBA" id="ARBA00023014"/>
    </source>
</evidence>
<keyword evidence="7" id="KW-0227">DNA damage</keyword>
<feature type="domain" description="Uracil-DNA glycosylase-like" evidence="12">
    <location>
        <begin position="33"/>
        <end position="157"/>
    </location>
</feature>